<keyword evidence="9" id="KW-1185">Reference proteome</keyword>
<dbReference type="SMART" id="SM00282">
    <property type="entry name" value="LamG"/>
    <property type="match status" value="6"/>
</dbReference>
<dbReference type="PROSITE" id="PS50025">
    <property type="entry name" value="LAM_G_DOMAIN"/>
    <property type="match status" value="3"/>
</dbReference>
<feature type="chain" id="PRO_5002437130" evidence="6">
    <location>
        <begin position="34"/>
        <end position="1357"/>
    </location>
</feature>
<dbReference type="SUPFAM" id="SSF49899">
    <property type="entry name" value="Concanavalin A-like lectins/glucanases"/>
    <property type="match status" value="6"/>
</dbReference>
<dbReference type="PATRIC" id="fig|1609969.3.peg.2964"/>
<dbReference type="SMART" id="SM00560">
    <property type="entry name" value="LamGL"/>
    <property type="match status" value="6"/>
</dbReference>
<evidence type="ECO:0000256" key="5">
    <source>
        <dbReference type="ARBA" id="ARBA00023157"/>
    </source>
</evidence>
<sequence length="1357" mass="146556">MRNMKYRRAVKKYCNIVVSFLAVFSLWYLNAVASPVTYLDFDGSNDYVNCGTDSSLDLGTGNFTITTWIKTDITDDGEHMILSAMGLSPMYMEVYQRRINMSFGSTWFESSVNIADGAWHHVAAVVDRSSGITLYIDGVAEAGGSADNSDLQFTSDFYIGRYSSGGYYFDGGIADVQIFNQALTSGDINNIYGGTSVATGLVANWKLEEGAGNIAIDNTGVNNGVIAGPIWKGGVNVQSLTADTPNVSLKFDGDNDCVNLGTDSTLDPGTGDFSISIWIKTSITDNGEHMIYSAHGANPVYLEVYQQKINMSVGNVWYQHTANIADGDWHHIVGVIDRDLGIKIYVDGAMEGGGTSETSDLTFTSNAYFGRYSGNGYYFDGELAKARIYNRVLDNTDVSNIYSGTEVSNGLIGKWQMDDSSGSIVQDSNGTNNGTIIGSVWTGGTPNTPTVSLDFDGVNDYVDFGTPATLDPGTSDFSISLWVKTSISDSGEHMIFSAHGTTTVYMEVYQQKINFSVGGTYYEHSANIADGSWHHVVAVMNRDEGITIYVDKTAENGGSSETTDLQFTSDIYLGKYSGGGYYFDGEIADVKIYNKELSGVDVSSLYEGTTISTGLIGNWTGSPSTGISLYDQTSSNNKGAIHGAGWVGSVTSNDPSISLLFDGNDYVDLGTDSSLDPGTGDFSISAWVKTTMNDNGEYMIYSAQGSDVVYLEVYQGKIGFSVGSSYYQHGANIADGEWHHVVAVMDRDIGMKVYVDRLGETGGSENTTDLQFTSNIYLGKYSGGGYYFDGEIGDVSVYNRALTSQDAIDLYGGTSVTSGLISRWNNTPGTGSTIDDINGTNDGTINGAKWVDISTITRKEPEVYLSFNGNDYVDFGTDTSLDPGTNDFTISTWVKTSNSGSGEYMIYSAHGTETVYLEMYQGKIGFSVGSSYYQHSVNIADGAWHHVVAVMDRDAGMKVYVDESLETGGSANTTDIQFTSNTYLGKYSGGNYYWDGEIGDTSVYSRALTKLDVKYLYGGLNVTNDLVSKWAGLPGNGSSLDDEKGTNNGTIQGAAWVGSVTPKEPNASLIFDGNDYVDLGTNTSLDPGTGDFSISVWVKTSVSDNGEYMIYSAHGAEAVYLEVYQQKIGFSVGNSYYQHSVNIADGEWHHVVAIMDRDSGMKVIVDGNAEMGGSADTSDLQFTSNVYLGRYSGGNYYFNGDLSDVSVYNRMITNADVLNLYAGNSVSSGLVANWIGTVTGSTLEDTVGNNDGTIHGATFAQDTEYYSDTALLKRKYESSNSDIYEYLNENWIALGYGRNTLVYNPAYGVYKTYDWGATTVTVTEYTGVYNPVAGSDGRSAVKTSELTMLLRMIIVLK</sequence>
<evidence type="ECO:0000256" key="1">
    <source>
        <dbReference type="ARBA" id="ARBA00001913"/>
    </source>
</evidence>
<keyword evidence="4" id="KW-0106">Calcium</keyword>
<dbReference type="CDD" id="cd00110">
    <property type="entry name" value="LamG"/>
    <property type="match status" value="5"/>
</dbReference>
<name>A0A0F0CPD3_9BACT</name>
<feature type="domain" description="Laminin G" evidence="7">
    <location>
        <begin position="1066"/>
        <end position="1231"/>
    </location>
</feature>
<gene>
    <name evidence="8" type="ORF">OMAG_002752</name>
</gene>
<evidence type="ECO:0000313" key="9">
    <source>
        <dbReference type="Proteomes" id="UP000033428"/>
    </source>
</evidence>
<dbReference type="Pfam" id="PF13385">
    <property type="entry name" value="Laminin_G_3"/>
    <property type="match status" value="6"/>
</dbReference>
<evidence type="ECO:0000256" key="2">
    <source>
        <dbReference type="ARBA" id="ARBA00022723"/>
    </source>
</evidence>
<feature type="domain" description="Laminin G" evidence="7">
    <location>
        <begin position="656"/>
        <end position="822"/>
    </location>
</feature>
<evidence type="ECO:0000259" key="7">
    <source>
        <dbReference type="PROSITE" id="PS50025"/>
    </source>
</evidence>
<dbReference type="InterPro" id="IPR001791">
    <property type="entry name" value="Laminin_G"/>
</dbReference>
<proteinExistence type="predicted"/>
<comment type="cofactor">
    <cofactor evidence="1">
        <name>Ca(2+)</name>
        <dbReference type="ChEBI" id="CHEBI:29108"/>
    </cofactor>
</comment>
<evidence type="ECO:0000313" key="8">
    <source>
        <dbReference type="EMBL" id="KJJ83381.1"/>
    </source>
</evidence>
<protein>
    <submittedName>
        <fullName evidence="8">Alpha-N-arabinofuranosidase</fullName>
    </submittedName>
</protein>
<keyword evidence="3 6" id="KW-0732">Signal</keyword>
<dbReference type="InterPro" id="IPR051360">
    <property type="entry name" value="Neuronal_Pentraxin_Related"/>
</dbReference>
<dbReference type="EMBL" id="JYNY01000607">
    <property type="protein sequence ID" value="KJJ83381.1"/>
    <property type="molecule type" value="Genomic_DNA"/>
</dbReference>
<dbReference type="InterPro" id="IPR006558">
    <property type="entry name" value="LamG-like"/>
</dbReference>
<feature type="signal peptide" evidence="6">
    <location>
        <begin position="1"/>
        <end position="33"/>
    </location>
</feature>
<keyword evidence="2" id="KW-0479">Metal-binding</keyword>
<evidence type="ECO:0000256" key="4">
    <source>
        <dbReference type="ARBA" id="ARBA00022837"/>
    </source>
</evidence>
<dbReference type="Gene3D" id="2.60.120.200">
    <property type="match status" value="6"/>
</dbReference>
<feature type="domain" description="Laminin G" evidence="7">
    <location>
        <begin position="451"/>
        <end position="615"/>
    </location>
</feature>
<dbReference type="InterPro" id="IPR013320">
    <property type="entry name" value="ConA-like_dom_sf"/>
</dbReference>
<evidence type="ECO:0000256" key="3">
    <source>
        <dbReference type="ARBA" id="ARBA00022729"/>
    </source>
</evidence>
<keyword evidence="5" id="KW-1015">Disulfide bond</keyword>
<organism evidence="8 9">
    <name type="scientific">Candidatus Omnitrophus magneticus</name>
    <dbReference type="NCBI Taxonomy" id="1609969"/>
    <lineage>
        <taxon>Bacteria</taxon>
        <taxon>Pseudomonadati</taxon>
        <taxon>Candidatus Omnitrophota</taxon>
        <taxon>Candidatus Omnitrophus</taxon>
    </lineage>
</organism>
<dbReference type="GO" id="GO:0046872">
    <property type="term" value="F:metal ion binding"/>
    <property type="evidence" value="ECO:0007669"/>
    <property type="project" value="UniProtKB-KW"/>
</dbReference>
<dbReference type="PANTHER" id="PTHR19277">
    <property type="entry name" value="PENTRAXIN"/>
    <property type="match status" value="1"/>
</dbReference>
<dbReference type="PANTHER" id="PTHR19277:SF125">
    <property type="entry name" value="B6"/>
    <property type="match status" value="1"/>
</dbReference>
<accession>A0A0F0CPD3</accession>
<reference evidence="8 9" key="1">
    <citation type="submission" date="2015-02" db="EMBL/GenBank/DDBJ databases">
        <title>Single-cell genomics of uncultivated deep-branching MTB reveals a conserved set of magnetosome genes.</title>
        <authorList>
            <person name="Kolinko S."/>
            <person name="Richter M."/>
            <person name="Glockner F.O."/>
            <person name="Brachmann A."/>
            <person name="Schuler D."/>
        </authorList>
    </citation>
    <scope>NUCLEOTIDE SEQUENCE [LARGE SCALE GENOMIC DNA]</scope>
    <source>
        <strain evidence="8">SKK-01</strain>
    </source>
</reference>
<evidence type="ECO:0000256" key="6">
    <source>
        <dbReference type="SAM" id="SignalP"/>
    </source>
</evidence>
<comment type="caution">
    <text evidence="8">The sequence shown here is derived from an EMBL/GenBank/DDBJ whole genome shotgun (WGS) entry which is preliminary data.</text>
</comment>
<dbReference type="Proteomes" id="UP000033428">
    <property type="component" value="Unassembled WGS sequence"/>
</dbReference>